<dbReference type="InterPro" id="IPR006680">
    <property type="entry name" value="Amidohydro-rel"/>
</dbReference>
<dbReference type="Gene3D" id="3.20.20.140">
    <property type="entry name" value="Metal-dependent hydrolases"/>
    <property type="match status" value="1"/>
</dbReference>
<name>A0ABW1T8Y9_9LACO</name>
<feature type="domain" description="Amidohydrolase-related" evidence="3">
    <location>
        <begin position="48"/>
        <end position="327"/>
    </location>
</feature>
<reference evidence="5" key="1">
    <citation type="journal article" date="2019" name="Int. J. Syst. Evol. Microbiol.">
        <title>The Global Catalogue of Microorganisms (GCM) 10K type strain sequencing project: providing services to taxonomists for standard genome sequencing and annotation.</title>
        <authorList>
            <consortium name="The Broad Institute Genomics Platform"/>
            <consortium name="The Broad Institute Genome Sequencing Center for Infectious Disease"/>
            <person name="Wu L."/>
            <person name="Ma J."/>
        </authorList>
    </citation>
    <scope>NUCLEOTIDE SEQUENCE [LARGE SCALE GENOMIC DNA]</scope>
    <source>
        <strain evidence="5">CCM 8950</strain>
    </source>
</reference>
<dbReference type="InterPro" id="IPR032465">
    <property type="entry name" value="ACMSD"/>
</dbReference>
<feature type="region of interest" description="Disordered" evidence="2">
    <location>
        <begin position="12"/>
        <end position="33"/>
    </location>
</feature>
<sequence>MTKIITVEEHFELDPSQSAPQGKQETKVDPKGPQANIVDQYLHNFDKRLEYMDKYKIDMQVLSNPGGPQQAGSDKQAIASCRQINDLLSSEIKKHPTRFAGLAALPVNVPDAAAQELERAVTQLGINGAIIGGLANDHFLDEPQYFPIFEMAAKLDVPIYLHPGMVREAERKMLYHSPSYSDQVGDMISLAGWGWHMEQGIQMLHLILSGIFDKLPNLKLVSGHWGEFVPYFLERLDEFTGMTPTHLDRKFSEYYRNNVYVTASGMFTQPQMNLALAEMRPDHVLWAEDFPFLRREDQVANFLEQAPIKQDVREKIGHGNAEKLFKLN</sequence>
<keyword evidence="1" id="KW-0456">Lyase</keyword>
<accession>A0ABW1T8Y9</accession>
<dbReference type="EMBL" id="JBHSSA010000044">
    <property type="protein sequence ID" value="MFC6254057.1"/>
    <property type="molecule type" value="Genomic_DNA"/>
</dbReference>
<protein>
    <submittedName>
        <fullName evidence="4">Amidohydrolase family protein</fullName>
    </submittedName>
</protein>
<dbReference type="InterPro" id="IPR032466">
    <property type="entry name" value="Metal_Hydrolase"/>
</dbReference>
<organism evidence="4 5">
    <name type="scientific">Secundilactobacillus hailunensis</name>
    <dbReference type="NCBI Taxonomy" id="2559923"/>
    <lineage>
        <taxon>Bacteria</taxon>
        <taxon>Bacillati</taxon>
        <taxon>Bacillota</taxon>
        <taxon>Bacilli</taxon>
        <taxon>Lactobacillales</taxon>
        <taxon>Lactobacillaceae</taxon>
        <taxon>Secundilactobacillus</taxon>
    </lineage>
</organism>
<dbReference type="Proteomes" id="UP001596190">
    <property type="component" value="Unassembled WGS sequence"/>
</dbReference>
<comment type="caution">
    <text evidence="4">The sequence shown here is derived from an EMBL/GenBank/DDBJ whole genome shotgun (WGS) entry which is preliminary data.</text>
</comment>
<gene>
    <name evidence="4" type="ORF">ACFP1H_05605</name>
</gene>
<evidence type="ECO:0000256" key="2">
    <source>
        <dbReference type="SAM" id="MobiDB-lite"/>
    </source>
</evidence>
<dbReference type="PANTHER" id="PTHR21240:SF30">
    <property type="entry name" value="AMIDOHYDROLASE-RELATED DOMAIN-CONTAINING PROTEIN-RELATED"/>
    <property type="match status" value="1"/>
</dbReference>
<evidence type="ECO:0000313" key="5">
    <source>
        <dbReference type="Proteomes" id="UP001596190"/>
    </source>
</evidence>
<proteinExistence type="predicted"/>
<dbReference type="SUPFAM" id="SSF51556">
    <property type="entry name" value="Metallo-dependent hydrolases"/>
    <property type="match status" value="1"/>
</dbReference>
<evidence type="ECO:0000313" key="4">
    <source>
        <dbReference type="EMBL" id="MFC6254057.1"/>
    </source>
</evidence>
<dbReference type="RefSeq" id="WP_137630963.1">
    <property type="nucleotide sequence ID" value="NZ_BJDO01000018.1"/>
</dbReference>
<dbReference type="PANTHER" id="PTHR21240">
    <property type="entry name" value="2-AMINO-3-CARBOXYLMUCONATE-6-SEMIALDEHYDE DECARBOXYLASE"/>
    <property type="match status" value="1"/>
</dbReference>
<keyword evidence="5" id="KW-1185">Reference proteome</keyword>
<evidence type="ECO:0000256" key="1">
    <source>
        <dbReference type="ARBA" id="ARBA00023239"/>
    </source>
</evidence>
<evidence type="ECO:0000259" key="3">
    <source>
        <dbReference type="Pfam" id="PF04909"/>
    </source>
</evidence>
<dbReference type="Pfam" id="PF04909">
    <property type="entry name" value="Amidohydro_2"/>
    <property type="match status" value="1"/>
</dbReference>